<dbReference type="InterPro" id="IPR009867">
    <property type="entry name" value="DUF1422"/>
</dbReference>
<keyword evidence="3" id="KW-1185">Reference proteome</keyword>
<evidence type="ECO:0000313" key="3">
    <source>
        <dbReference type="Proteomes" id="UP001629953"/>
    </source>
</evidence>
<keyword evidence="1" id="KW-0812">Transmembrane</keyword>
<dbReference type="Pfam" id="PF07226">
    <property type="entry name" value="DUF1422"/>
    <property type="match status" value="1"/>
</dbReference>
<keyword evidence="1" id="KW-0472">Membrane</keyword>
<feature type="transmembrane region" description="Helical" evidence="1">
    <location>
        <begin position="90"/>
        <end position="109"/>
    </location>
</feature>
<feature type="transmembrane region" description="Helical" evidence="1">
    <location>
        <begin position="60"/>
        <end position="78"/>
    </location>
</feature>
<reference evidence="2 3" key="1">
    <citation type="journal article" date="2013" name="Int. J. Syst. Evol. Microbiol.">
        <title>Celerinatantimonas yamalensis sp. nov., a cold-adapted diazotrophic bacterium from a cold permafrost brine.</title>
        <authorList>
            <person name="Shcherbakova V."/>
            <person name="Chuvilskaya N."/>
            <person name="Rivkina E."/>
            <person name="Demidov N."/>
            <person name="Uchaeva V."/>
            <person name="Suetin S."/>
            <person name="Suzina N."/>
            <person name="Gilichinsky D."/>
        </authorList>
    </citation>
    <scope>NUCLEOTIDE SEQUENCE [LARGE SCALE GENOMIC DNA]</scope>
    <source>
        <strain evidence="2 3">C7</strain>
    </source>
</reference>
<gene>
    <name evidence="2" type="ORF">ABUE30_13655</name>
</gene>
<keyword evidence="1" id="KW-1133">Transmembrane helix</keyword>
<feature type="transmembrane region" description="Helical" evidence="1">
    <location>
        <begin position="30"/>
        <end position="48"/>
    </location>
</feature>
<dbReference type="RefSeq" id="WP_408624373.1">
    <property type="nucleotide sequence ID" value="NZ_JBEQCT010000007.1"/>
</dbReference>
<comment type="caution">
    <text evidence="2">The sequence shown here is derived from an EMBL/GenBank/DDBJ whole genome shotgun (WGS) entry which is preliminary data.</text>
</comment>
<sequence length="113" mass="12306">MKASYQVMGLAALIGLSGHACLSMVTLTVVPLSVFPWLVLGLAAWLLYPCAINGDGIHYIPIYAAVCLVLGALLYSVILRVQHPELGSNFLPVLLCLAILIWLAVKLKWFSRQ</sequence>
<accession>A0ABW9G8S0</accession>
<dbReference type="EMBL" id="JBEQCT010000007">
    <property type="protein sequence ID" value="MFM2486092.1"/>
    <property type="molecule type" value="Genomic_DNA"/>
</dbReference>
<evidence type="ECO:0000256" key="1">
    <source>
        <dbReference type="SAM" id="Phobius"/>
    </source>
</evidence>
<proteinExistence type="predicted"/>
<name>A0ABW9G8S0_9GAMM</name>
<protein>
    <submittedName>
        <fullName evidence="2">DUF1422 family protein</fullName>
    </submittedName>
</protein>
<dbReference type="Proteomes" id="UP001629953">
    <property type="component" value="Unassembled WGS sequence"/>
</dbReference>
<organism evidence="2 3">
    <name type="scientific">Celerinatantimonas yamalensis</name>
    <dbReference type="NCBI Taxonomy" id="559956"/>
    <lineage>
        <taxon>Bacteria</taxon>
        <taxon>Pseudomonadati</taxon>
        <taxon>Pseudomonadota</taxon>
        <taxon>Gammaproteobacteria</taxon>
        <taxon>Celerinatantimonadaceae</taxon>
        <taxon>Celerinatantimonas</taxon>
    </lineage>
</organism>
<evidence type="ECO:0000313" key="2">
    <source>
        <dbReference type="EMBL" id="MFM2486092.1"/>
    </source>
</evidence>